<evidence type="ECO:0000313" key="1">
    <source>
        <dbReference type="EMBL" id="MFD0784431.1"/>
    </source>
</evidence>
<dbReference type="Proteomes" id="UP001597053">
    <property type="component" value="Unassembled WGS sequence"/>
</dbReference>
<reference evidence="2" key="1">
    <citation type="journal article" date="2019" name="Int. J. Syst. Evol. Microbiol.">
        <title>The Global Catalogue of Microorganisms (GCM) 10K type strain sequencing project: providing services to taxonomists for standard genome sequencing and annotation.</title>
        <authorList>
            <consortium name="The Broad Institute Genomics Platform"/>
            <consortium name="The Broad Institute Genome Sequencing Center for Infectious Disease"/>
            <person name="Wu L."/>
            <person name="Ma J."/>
        </authorList>
    </citation>
    <scope>NUCLEOTIDE SEQUENCE [LARGE SCALE GENOMIC DNA]</scope>
    <source>
        <strain evidence="2">JCM 32148</strain>
    </source>
</reference>
<dbReference type="Gene3D" id="3.40.50.150">
    <property type="entry name" value="Vaccinia Virus protein VP39"/>
    <property type="match status" value="1"/>
</dbReference>
<keyword evidence="1" id="KW-0489">Methyltransferase</keyword>
<dbReference type="EC" id="2.1.1.144" evidence="1"/>
<dbReference type="GO" id="GO:0030798">
    <property type="term" value="F:trans-aconitate 2-methyltransferase activity"/>
    <property type="evidence" value="ECO:0007669"/>
    <property type="project" value="UniProtKB-EC"/>
</dbReference>
<proteinExistence type="predicted"/>
<comment type="caution">
    <text evidence="1">The sequence shown here is derived from an EMBL/GenBank/DDBJ whole genome shotgun (WGS) entry which is preliminary data.</text>
</comment>
<gene>
    <name evidence="1" type="ORF">ACFQZ8_10975</name>
</gene>
<sequence>RPAWRETLLPLLREAPVDDPADYAALLTGAGCRVDAWETTYVHLLPAEVDAAHPVLSWMEGTALRPVRAALSPGRWEDFSAELEVRLAEAYPSRLGQVYFPFRRVFVVAHTGARAEENL</sequence>
<dbReference type="Gene3D" id="1.10.150.290">
    <property type="entry name" value="S-adenosyl-L-methionine-dependent methyltransferases"/>
    <property type="match status" value="1"/>
</dbReference>
<accession>A0ABW3A0L9</accession>
<keyword evidence="2" id="KW-1185">Reference proteome</keyword>
<name>A0ABW3A0L9_9ACTN</name>
<feature type="non-terminal residue" evidence="1">
    <location>
        <position position="1"/>
    </location>
</feature>
<dbReference type="InterPro" id="IPR023149">
    <property type="entry name" value="Trans_acon_MeTrfase_C"/>
</dbReference>
<organism evidence="1 2">
    <name type="scientific">Micromonospora azadirachtae</name>
    <dbReference type="NCBI Taxonomy" id="1970735"/>
    <lineage>
        <taxon>Bacteria</taxon>
        <taxon>Bacillati</taxon>
        <taxon>Actinomycetota</taxon>
        <taxon>Actinomycetes</taxon>
        <taxon>Micromonosporales</taxon>
        <taxon>Micromonosporaceae</taxon>
        <taxon>Micromonospora</taxon>
    </lineage>
</organism>
<protein>
    <submittedName>
        <fullName evidence="1">Trans-aconitate 2-methyltransferase</fullName>
        <ecNumber evidence="1">2.1.1.144</ecNumber>
    </submittedName>
</protein>
<dbReference type="InterPro" id="IPR029063">
    <property type="entry name" value="SAM-dependent_MTases_sf"/>
</dbReference>
<keyword evidence="1" id="KW-0808">Transferase</keyword>
<dbReference type="EMBL" id="JBHTHM010000415">
    <property type="protein sequence ID" value="MFD0784431.1"/>
    <property type="molecule type" value="Genomic_DNA"/>
</dbReference>
<dbReference type="GO" id="GO:0032259">
    <property type="term" value="P:methylation"/>
    <property type="evidence" value="ECO:0007669"/>
    <property type="project" value="UniProtKB-KW"/>
</dbReference>
<evidence type="ECO:0000313" key="2">
    <source>
        <dbReference type="Proteomes" id="UP001597053"/>
    </source>
</evidence>